<sequence>MKTQFRKASHAVFSIHLHVVLIAKYRKEVITQEILVKLQEVFNRVCEKRKCLLTEFSGEDNHVHLLIDVHPDNNISQLIGSLKSASSRIIRKEFQDYLKQYYWKEKDPSFWTDAYSVNSVGGAPLEIVKEYIRSQDKPER</sequence>
<dbReference type="GO" id="GO:0006313">
    <property type="term" value="P:DNA transposition"/>
    <property type="evidence" value="ECO:0007669"/>
    <property type="project" value="InterPro"/>
</dbReference>
<geneLocation type="plasmid" evidence="2">
    <name>plasmid2</name>
</geneLocation>
<reference evidence="2 3" key="1">
    <citation type="submission" date="2017-06" db="EMBL/GenBank/DDBJ databases">
        <title>Genome sequencing of cyanobaciteial culture collection at National Institute for Environmental Studies (NIES).</title>
        <authorList>
            <person name="Hirose Y."/>
            <person name="Shimura Y."/>
            <person name="Fujisawa T."/>
            <person name="Nakamura Y."/>
            <person name="Kawachi M."/>
        </authorList>
    </citation>
    <scope>NUCLEOTIDE SEQUENCE [LARGE SCALE GENOMIC DNA]</scope>
    <source>
        <strain evidence="2 3">NIES-23</strain>
        <plasmid evidence="3">Plasmid Plasmid2 dna</plasmid>
    </source>
</reference>
<dbReference type="Proteomes" id="UP000217507">
    <property type="component" value="Plasmid Plasmid2 dna"/>
</dbReference>
<dbReference type="SMART" id="SM01321">
    <property type="entry name" value="Y1_Tnp"/>
    <property type="match status" value="1"/>
</dbReference>
<proteinExistence type="predicted"/>
<dbReference type="SUPFAM" id="SSF143422">
    <property type="entry name" value="Transposase IS200-like"/>
    <property type="match status" value="1"/>
</dbReference>
<dbReference type="Pfam" id="PF01797">
    <property type="entry name" value="Y1_Tnp"/>
    <property type="match status" value="1"/>
</dbReference>
<dbReference type="PANTHER" id="PTHR33360">
    <property type="entry name" value="TRANSPOSASE FOR INSERTION SEQUENCE ELEMENT IS200"/>
    <property type="match status" value="1"/>
</dbReference>
<dbReference type="NCBIfam" id="NF033573">
    <property type="entry name" value="transpos_IS200"/>
    <property type="match status" value="1"/>
</dbReference>
<dbReference type="Gene3D" id="3.30.70.1290">
    <property type="entry name" value="Transposase IS200-like"/>
    <property type="match status" value="1"/>
</dbReference>
<dbReference type="InterPro" id="IPR002686">
    <property type="entry name" value="Transposase_17"/>
</dbReference>
<dbReference type="InterPro" id="IPR036515">
    <property type="entry name" value="Transposase_17_sf"/>
</dbReference>
<dbReference type="PANTHER" id="PTHR33360:SF2">
    <property type="entry name" value="TRANSPOSASE FOR INSERTION SEQUENCE ELEMENT IS200"/>
    <property type="match status" value="1"/>
</dbReference>
<accession>A0A1Z4KVW2</accession>
<organism evidence="2 3">
    <name type="scientific">Trichormus variabilis NIES-23</name>
    <dbReference type="NCBI Taxonomy" id="1973479"/>
    <lineage>
        <taxon>Bacteria</taxon>
        <taxon>Bacillati</taxon>
        <taxon>Cyanobacteriota</taxon>
        <taxon>Cyanophyceae</taxon>
        <taxon>Nostocales</taxon>
        <taxon>Nostocaceae</taxon>
        <taxon>Trichormus</taxon>
    </lineage>
</organism>
<keyword evidence="2" id="KW-0614">Plasmid</keyword>
<evidence type="ECO:0000313" key="2">
    <source>
        <dbReference type="EMBL" id="BAY73161.1"/>
    </source>
</evidence>
<evidence type="ECO:0000259" key="1">
    <source>
        <dbReference type="SMART" id="SM01321"/>
    </source>
</evidence>
<feature type="domain" description="Transposase IS200-like" evidence="1">
    <location>
        <begin position="12"/>
        <end position="135"/>
    </location>
</feature>
<dbReference type="EMBL" id="AP018218">
    <property type="protein sequence ID" value="BAY73161.1"/>
    <property type="molecule type" value="Genomic_DNA"/>
</dbReference>
<name>A0A1Z4KVW2_ANAVA</name>
<protein>
    <submittedName>
        <fullName evidence="2">Transposase</fullName>
    </submittedName>
</protein>
<dbReference type="GO" id="GO:0003677">
    <property type="term" value="F:DNA binding"/>
    <property type="evidence" value="ECO:0007669"/>
    <property type="project" value="InterPro"/>
</dbReference>
<dbReference type="GO" id="GO:0004803">
    <property type="term" value="F:transposase activity"/>
    <property type="evidence" value="ECO:0007669"/>
    <property type="project" value="InterPro"/>
</dbReference>
<dbReference type="AlphaFoldDB" id="A0A1Z4KVW2"/>
<gene>
    <name evidence="2" type="ORF">NIES23_59890</name>
</gene>
<evidence type="ECO:0000313" key="3">
    <source>
        <dbReference type="Proteomes" id="UP000217507"/>
    </source>
</evidence>